<evidence type="ECO:0000313" key="1">
    <source>
        <dbReference type="EMBL" id="KXN69571.1"/>
    </source>
</evidence>
<sequence>MNKAEQQDIIKLMEILSNFECKVFQQIQIRDVLVILQLPASSIGRLLLLVLEIESVDILDESPFVKTKTSDYKERTSFDDEYELPTKTSKWGEIELEYFNVEFEKMPLLENSDMSVENLPSEYKEIFPNNWDEDEIKSNDITTLNIKARSVVERLREVIGIEKKDTNKEVRVDGFVNSLFNKIGLNDHPYRLFIKYECTTSIKEKDIMSIPDFTVIKDNHIMLVIEDKHDFSATMRNGWGEYQVIGTFFTFYKAEISIEYICEIYKSRPKNNFIVERYPPENKLNNINALDFCKAEDRAKILNAIYYLTHQP</sequence>
<protein>
    <submittedName>
        <fullName evidence="1">Uncharacterized protein</fullName>
    </submittedName>
</protein>
<reference evidence="1 2" key="1">
    <citation type="journal article" date="2015" name="Genome Biol. Evol.">
        <title>Phylogenomic analyses indicate that early fungi evolved digesting cell walls of algal ancestors of land plants.</title>
        <authorList>
            <person name="Chang Y."/>
            <person name="Wang S."/>
            <person name="Sekimoto S."/>
            <person name="Aerts A.L."/>
            <person name="Choi C."/>
            <person name="Clum A."/>
            <person name="LaButti K.M."/>
            <person name="Lindquist E.A."/>
            <person name="Yee Ngan C."/>
            <person name="Ohm R.A."/>
            <person name="Salamov A.A."/>
            <person name="Grigoriev I.V."/>
            <person name="Spatafora J.W."/>
            <person name="Berbee M.L."/>
        </authorList>
    </citation>
    <scope>NUCLEOTIDE SEQUENCE [LARGE SCALE GENOMIC DNA]</scope>
    <source>
        <strain evidence="1 2">NRRL 28638</strain>
    </source>
</reference>
<dbReference type="OrthoDB" id="2447694at2759"/>
<evidence type="ECO:0000313" key="2">
    <source>
        <dbReference type="Proteomes" id="UP000070444"/>
    </source>
</evidence>
<organism evidence="1 2">
    <name type="scientific">Conidiobolus coronatus (strain ATCC 28846 / CBS 209.66 / NRRL 28638)</name>
    <name type="common">Delacroixia coronata</name>
    <dbReference type="NCBI Taxonomy" id="796925"/>
    <lineage>
        <taxon>Eukaryota</taxon>
        <taxon>Fungi</taxon>
        <taxon>Fungi incertae sedis</taxon>
        <taxon>Zoopagomycota</taxon>
        <taxon>Entomophthoromycotina</taxon>
        <taxon>Entomophthoromycetes</taxon>
        <taxon>Entomophthorales</taxon>
        <taxon>Ancylistaceae</taxon>
        <taxon>Conidiobolus</taxon>
    </lineage>
</organism>
<name>A0A137P3S6_CONC2</name>
<gene>
    <name evidence="1" type="ORF">CONCODRAFT_165639</name>
</gene>
<accession>A0A137P3S6</accession>
<keyword evidence="2" id="KW-1185">Reference proteome</keyword>
<dbReference type="Proteomes" id="UP000070444">
    <property type="component" value="Unassembled WGS sequence"/>
</dbReference>
<dbReference type="EMBL" id="KQ964530">
    <property type="protein sequence ID" value="KXN69571.1"/>
    <property type="molecule type" value="Genomic_DNA"/>
</dbReference>
<dbReference type="AlphaFoldDB" id="A0A137P3S6"/>
<proteinExistence type="predicted"/>